<dbReference type="InterPro" id="IPR025668">
    <property type="entry name" value="Tnp_DDE_dom"/>
</dbReference>
<name>A0ABS9YXC4_9MYCO</name>
<dbReference type="EMBL" id="JAIVFL010000001">
    <property type="protein sequence ID" value="MCI4675856.1"/>
    <property type="molecule type" value="Genomic_DNA"/>
</dbReference>
<dbReference type="Pfam" id="PF13701">
    <property type="entry name" value="DDE_Tnp_1_4"/>
    <property type="match status" value="1"/>
</dbReference>
<dbReference type="RefSeq" id="WP_243073371.1">
    <property type="nucleotide sequence ID" value="NZ_JAIVFL010000001.1"/>
</dbReference>
<reference evidence="2" key="1">
    <citation type="journal article" date="2022" name="ISME J.">
        <title>Identification of active gaseous-alkane degraders at natural gas seeps.</title>
        <authorList>
            <person name="Farhan Ul Haque M."/>
            <person name="Hernandez M."/>
            <person name="Crombie A.T."/>
            <person name="Murrell J.C."/>
        </authorList>
    </citation>
    <scope>NUCLEOTIDE SEQUENCE</scope>
    <source>
        <strain evidence="2">ANDR5</strain>
    </source>
</reference>
<sequence>MRGPGRSNALGLPDKSSAAVSRVKVSADGHGVVSHAGVGMLRELADLSGLSAGVTAALADTYRGPWIYPPGAVFADLAAAVADGATCIDGVGQLCGDREHVFGPAASTTTMWRLVDERIDAAHLPAIRAARCDARAAAWAAGAAPAAGRWLHIDLDATITIDHSDNKENAAATWKKTYGHHPLLAFLDRPEVAGGEALAGLLRAGNAGSNTAADHITVLGWALESLPAAYRPDPHDPTAHKILVRSDSAGATHKFAAECRRQGVGFSFGFAVDARVRDAVDTLNLAEAWYPAIDSSGAIRDGAWVAEATGLVEMSSWPEGTRLILRRERPHPGAQLRFTDADGMRVTAFITDTPNGVVDGQLAGLELRHRQHARVEDRIREAKTTGLRNLPCHGFDANAAWLEIILTATDLVAWTKLIGFADQPDIAGCEIDTFRYRVLHVAARITRAARRTHLRIDATWRWAHAIATAWQRLRTAFG</sequence>
<organism evidence="2 3">
    <name type="scientific">Candidatus Mycolicibacterium alkanivorans</name>
    <dbReference type="NCBI Taxonomy" id="2954114"/>
    <lineage>
        <taxon>Bacteria</taxon>
        <taxon>Bacillati</taxon>
        <taxon>Actinomycetota</taxon>
        <taxon>Actinomycetes</taxon>
        <taxon>Mycobacteriales</taxon>
        <taxon>Mycobacteriaceae</taxon>
        <taxon>Mycolicibacterium</taxon>
    </lineage>
</organism>
<accession>A0ABS9YXC4</accession>
<gene>
    <name evidence="2" type="ORF">K9U37_13605</name>
</gene>
<evidence type="ECO:0000313" key="2">
    <source>
        <dbReference type="EMBL" id="MCI4675856.1"/>
    </source>
</evidence>
<dbReference type="InterPro" id="IPR047960">
    <property type="entry name" value="Transpos_IS1380"/>
</dbReference>
<proteinExistence type="predicted"/>
<protein>
    <submittedName>
        <fullName evidence="2">IS1380 family transposase</fullName>
    </submittedName>
</protein>
<dbReference type="Proteomes" id="UP001139068">
    <property type="component" value="Unassembled WGS sequence"/>
</dbReference>
<evidence type="ECO:0000259" key="1">
    <source>
        <dbReference type="Pfam" id="PF13701"/>
    </source>
</evidence>
<comment type="caution">
    <text evidence="2">The sequence shown here is derived from an EMBL/GenBank/DDBJ whole genome shotgun (WGS) entry which is preliminary data.</text>
</comment>
<feature type="domain" description="Transposase DDE" evidence="1">
    <location>
        <begin position="20"/>
        <end position="475"/>
    </location>
</feature>
<dbReference type="NCBIfam" id="NF033539">
    <property type="entry name" value="transpos_IS1380"/>
    <property type="match status" value="1"/>
</dbReference>
<keyword evidence="3" id="KW-1185">Reference proteome</keyword>
<evidence type="ECO:0000313" key="3">
    <source>
        <dbReference type="Proteomes" id="UP001139068"/>
    </source>
</evidence>